<evidence type="ECO:0000313" key="1">
    <source>
        <dbReference type="EMBL" id="MDT7041801.1"/>
    </source>
</evidence>
<dbReference type="EMBL" id="JAQOUE010000001">
    <property type="protein sequence ID" value="MDT7041801.1"/>
    <property type="molecule type" value="Genomic_DNA"/>
</dbReference>
<proteinExistence type="predicted"/>
<reference evidence="1 2" key="1">
    <citation type="journal article" date="2023" name="ISME J.">
        <title>Cultivation and genomic characterization of novel and ubiquitous marine nitrite-oxidizing bacteria from the Nitrospirales.</title>
        <authorList>
            <person name="Mueller A.J."/>
            <person name="Daebeler A."/>
            <person name="Herbold C.W."/>
            <person name="Kirkegaard R.H."/>
            <person name="Daims H."/>
        </authorList>
    </citation>
    <scope>NUCLEOTIDE SEQUENCE [LARGE SCALE GENOMIC DNA]</scope>
    <source>
        <strain evidence="1 2">EB</strain>
    </source>
</reference>
<evidence type="ECO:0000313" key="2">
    <source>
        <dbReference type="Proteomes" id="UP001250932"/>
    </source>
</evidence>
<accession>A0ABU3K5Z3</accession>
<organism evidence="1 2">
    <name type="scientific">Candidatus Nitronereus thalassa</name>
    <dbReference type="NCBI Taxonomy" id="3020898"/>
    <lineage>
        <taxon>Bacteria</taxon>
        <taxon>Pseudomonadati</taxon>
        <taxon>Nitrospirota</taxon>
        <taxon>Nitrospiria</taxon>
        <taxon>Nitrospirales</taxon>
        <taxon>Nitrospiraceae</taxon>
        <taxon>Candidatus Nitronereus</taxon>
    </lineage>
</organism>
<comment type="caution">
    <text evidence="1">The sequence shown here is derived from an EMBL/GenBank/DDBJ whole genome shotgun (WGS) entry which is preliminary data.</text>
</comment>
<keyword evidence="2" id="KW-1185">Reference proteome</keyword>
<name>A0ABU3K5Z3_9BACT</name>
<protein>
    <submittedName>
        <fullName evidence="1">Uncharacterized protein</fullName>
    </submittedName>
</protein>
<gene>
    <name evidence="1" type="ORF">PPG34_05520</name>
</gene>
<dbReference type="Proteomes" id="UP001250932">
    <property type="component" value="Unassembled WGS sequence"/>
</dbReference>
<dbReference type="RefSeq" id="WP_313832149.1">
    <property type="nucleotide sequence ID" value="NZ_JAQOUE010000001.1"/>
</dbReference>
<sequence>MKLHGFMCASPLFPDDRERDRNAHEYYLKHSQASAQEAGVELTVIQNGCSFSTKGLGYVRNPVIKSLAYNWLVCDANCQGDYWLFLPEDCVVKPKGWQEIRRHMEKGKACFSLSKDPKGFVGKRGLFQDISSEVQTLCDMNFLGKELGCVVLRGELDQKGFHCITKNWGRLSRESECWGNELYQTINLPDHPDINRALRLPIFQDYGFDGWKASTHEIETTFMKIVSRGLERQRSQADSLKSLISHYGPLISRLPYKGGWSELWDRIRK</sequence>